<gene>
    <name evidence="3" type="ORF">BU204_26365</name>
</gene>
<dbReference type="EMBL" id="MSIE01000053">
    <property type="protein sequence ID" value="OLF13575.1"/>
    <property type="molecule type" value="Genomic_DNA"/>
</dbReference>
<feature type="region of interest" description="Disordered" evidence="1">
    <location>
        <begin position="29"/>
        <end position="52"/>
    </location>
</feature>
<dbReference type="RefSeq" id="WP_075128451.1">
    <property type="nucleotide sequence ID" value="NZ_MSIE01000053.1"/>
</dbReference>
<evidence type="ECO:0000313" key="3">
    <source>
        <dbReference type="EMBL" id="OLF13575.1"/>
    </source>
</evidence>
<evidence type="ECO:0000256" key="1">
    <source>
        <dbReference type="SAM" id="MobiDB-lite"/>
    </source>
</evidence>
<feature type="chain" id="PRO_5038923752" evidence="2">
    <location>
        <begin position="25"/>
        <end position="96"/>
    </location>
</feature>
<sequence length="96" mass="9730">MNPKLARAMVVSLAVGAITSAAIAIGGGSAAAQPRSVPPGEGPATPTFEPGNGPLVREFVDATGRVVVRVIHADGVVDGSELMFELDGLVERLPAR</sequence>
<keyword evidence="4" id="KW-1185">Reference proteome</keyword>
<organism evidence="3 4">
    <name type="scientific">Actinophytocola xanthii</name>
    <dbReference type="NCBI Taxonomy" id="1912961"/>
    <lineage>
        <taxon>Bacteria</taxon>
        <taxon>Bacillati</taxon>
        <taxon>Actinomycetota</taxon>
        <taxon>Actinomycetes</taxon>
        <taxon>Pseudonocardiales</taxon>
        <taxon>Pseudonocardiaceae</taxon>
    </lineage>
</organism>
<accession>A0A1Q8CGS3</accession>
<evidence type="ECO:0000256" key="2">
    <source>
        <dbReference type="SAM" id="SignalP"/>
    </source>
</evidence>
<comment type="caution">
    <text evidence="3">The sequence shown here is derived from an EMBL/GenBank/DDBJ whole genome shotgun (WGS) entry which is preliminary data.</text>
</comment>
<reference evidence="3 4" key="1">
    <citation type="submission" date="2016-12" db="EMBL/GenBank/DDBJ databases">
        <title>The draft genome sequence of Actinophytocola sp. 11-183.</title>
        <authorList>
            <person name="Wang W."/>
            <person name="Yuan L."/>
        </authorList>
    </citation>
    <scope>NUCLEOTIDE SEQUENCE [LARGE SCALE GENOMIC DNA]</scope>
    <source>
        <strain evidence="3 4">11-183</strain>
    </source>
</reference>
<dbReference type="Proteomes" id="UP000185596">
    <property type="component" value="Unassembled WGS sequence"/>
</dbReference>
<dbReference type="STRING" id="1912961.BU204_26365"/>
<proteinExistence type="predicted"/>
<keyword evidence="2" id="KW-0732">Signal</keyword>
<feature type="signal peptide" evidence="2">
    <location>
        <begin position="1"/>
        <end position="24"/>
    </location>
</feature>
<evidence type="ECO:0000313" key="4">
    <source>
        <dbReference type="Proteomes" id="UP000185596"/>
    </source>
</evidence>
<protein>
    <submittedName>
        <fullName evidence="3">Uncharacterized protein</fullName>
    </submittedName>
</protein>
<dbReference type="AlphaFoldDB" id="A0A1Q8CGS3"/>
<name>A0A1Q8CGS3_9PSEU</name>